<dbReference type="Proteomes" id="UP001549111">
    <property type="component" value="Unassembled WGS sequence"/>
</dbReference>
<sequence length="481" mass="53051">MTDVQRLRQGLIEATRTLDETPGQTTPPEFTYLPPSHARALDLEATLVEGIRGAGKSFWWRQMAQSSHQQFLQAHFRQLRWPAGLRVCQGFGTDAAPAHWPDADTLAQLTRLHTPRAIWRAVIGVHAGLAGGFAEQVGWDQRVAWVEARPEAYAHALQAADQALADRGEHLLVLFDALDRLADDWAQIHPLARSLLQVALDMRSTRRIRCKVFARPDNLQAPQITSFPDFSKLLAGKASLEWRRADLYALLLQRLGNTADAALTLQQWVAELLQQPVPTVAAQPWLVPDRLRTDEALQERLFERLAGRAMGSSTKRGKPYSWLINHLVDGVGQVSPRSFLAALGVAAAEAATDAPQAIDYRGIQSGVRKASSIRATEIVEDYPWVRLVMAPLTGKLTVPCKASEIDTLWAADDTLGLLQGLLQHENVKLPPAHLDQGGKGVLIDLEALGMVQRIDGDRVQVPDAYRIAYGMGRRGGVTPLK</sequence>
<proteinExistence type="predicted"/>
<organism evidence="2 3">
    <name type="scientific">Sphaerotilus sulfidivorans</name>
    <dbReference type="NCBI Taxonomy" id="639200"/>
    <lineage>
        <taxon>Bacteria</taxon>
        <taxon>Pseudomonadati</taxon>
        <taxon>Pseudomonadota</taxon>
        <taxon>Betaproteobacteria</taxon>
        <taxon>Burkholderiales</taxon>
        <taxon>Sphaerotilaceae</taxon>
        <taxon>Sphaerotilus</taxon>
    </lineage>
</organism>
<evidence type="ECO:0008006" key="5">
    <source>
        <dbReference type="Google" id="ProtNLM"/>
    </source>
</evidence>
<accession>A0A5C1PXD4</accession>
<dbReference type="KEGG" id="snn:EWH46_00080"/>
<evidence type="ECO:0000313" key="3">
    <source>
        <dbReference type="Proteomes" id="UP000323522"/>
    </source>
</evidence>
<evidence type="ECO:0000313" key="4">
    <source>
        <dbReference type="Proteomes" id="UP001549111"/>
    </source>
</evidence>
<geneLocation type="plasmid" evidence="2">
    <name>pSna507_unt13</name>
</geneLocation>
<evidence type="ECO:0000313" key="2">
    <source>
        <dbReference type="EMBL" id="QEM99318.1"/>
    </source>
</evidence>
<dbReference type="OrthoDB" id="8444549at2"/>
<dbReference type="EMBL" id="CP035707">
    <property type="protein sequence ID" value="QEM99318.1"/>
    <property type="molecule type" value="Genomic_DNA"/>
</dbReference>
<name>A0A5C1PXD4_9BURK</name>
<gene>
    <name evidence="1" type="ORF">ABIC99_003647</name>
    <name evidence="2" type="ORF">EWH46_00080</name>
</gene>
<dbReference type="RefSeq" id="WP_149501942.1">
    <property type="nucleotide sequence ID" value="NZ_CP035707.1"/>
</dbReference>
<keyword evidence="2" id="KW-0614">Plasmid</keyword>
<keyword evidence="4" id="KW-1185">Reference proteome</keyword>
<dbReference type="EMBL" id="JBEPLS010000024">
    <property type="protein sequence ID" value="MET3605813.1"/>
    <property type="molecule type" value="Genomic_DNA"/>
</dbReference>
<protein>
    <recommendedName>
        <fullName evidence="5">ATP-binding protein</fullName>
    </recommendedName>
</protein>
<geneLocation type="plasmid" evidence="3">
    <name>psna507_unt13</name>
</geneLocation>
<reference evidence="1 4" key="2">
    <citation type="submission" date="2024-06" db="EMBL/GenBank/DDBJ databases">
        <title>Genomic Encyclopedia of Type Strains, Phase IV (KMG-IV): sequencing the most valuable type-strain genomes for metagenomic binning, comparative biology and taxonomic classification.</title>
        <authorList>
            <person name="Goeker M."/>
        </authorList>
    </citation>
    <scope>NUCLEOTIDE SEQUENCE [LARGE SCALE GENOMIC DNA]</scope>
    <source>
        <strain evidence="1 4">D-501</strain>
    </source>
</reference>
<evidence type="ECO:0000313" key="1">
    <source>
        <dbReference type="EMBL" id="MET3605813.1"/>
    </source>
</evidence>
<dbReference type="AlphaFoldDB" id="A0A5C1PXD4"/>
<reference evidence="2 3" key="1">
    <citation type="submission" date="2019-02" db="EMBL/GenBank/DDBJ databases">
        <title>Complete Genome Sequence and Methylome Analysis of Sphaerotilus natans subsp. sulfidivorans D-507.</title>
        <authorList>
            <person name="Fomenkov A."/>
            <person name="Gridneva E."/>
            <person name="Smolyakov D."/>
            <person name="Dubinina G."/>
            <person name="Vincze T."/>
            <person name="Grabovich M."/>
            <person name="Roberts R.J."/>
        </authorList>
    </citation>
    <scope>NUCLEOTIDE SEQUENCE [LARGE SCALE GENOMIC DNA]</scope>
    <source>
        <strain evidence="2 3">D-507</strain>
        <plasmid evidence="2">pSna507_unt13</plasmid>
        <plasmid evidence="3">psna507_unt13</plasmid>
    </source>
</reference>
<dbReference type="Proteomes" id="UP000323522">
    <property type="component" value="Plasmid pSna507_unt13"/>
</dbReference>